<name>A0ACC0FE25_9ERIC</name>
<keyword evidence="2" id="KW-1185">Reference proteome</keyword>
<accession>A0ACC0FE25</accession>
<evidence type="ECO:0000313" key="2">
    <source>
        <dbReference type="Proteomes" id="UP001060215"/>
    </source>
</evidence>
<evidence type="ECO:0000313" key="1">
    <source>
        <dbReference type="EMBL" id="KAI7986930.1"/>
    </source>
</evidence>
<proteinExistence type="predicted"/>
<organism evidence="1 2">
    <name type="scientific">Camellia lanceoleosa</name>
    <dbReference type="NCBI Taxonomy" id="1840588"/>
    <lineage>
        <taxon>Eukaryota</taxon>
        <taxon>Viridiplantae</taxon>
        <taxon>Streptophyta</taxon>
        <taxon>Embryophyta</taxon>
        <taxon>Tracheophyta</taxon>
        <taxon>Spermatophyta</taxon>
        <taxon>Magnoliopsida</taxon>
        <taxon>eudicotyledons</taxon>
        <taxon>Gunneridae</taxon>
        <taxon>Pentapetalae</taxon>
        <taxon>asterids</taxon>
        <taxon>Ericales</taxon>
        <taxon>Theaceae</taxon>
        <taxon>Camellia</taxon>
    </lineage>
</organism>
<dbReference type="EMBL" id="CM045772">
    <property type="protein sequence ID" value="KAI7986930.1"/>
    <property type="molecule type" value="Genomic_DNA"/>
</dbReference>
<sequence>MNLSMRLQFPFSLELLHVNFLPNIGSSTPSSLSMNSLKSCIPTLLLEQPTLSLKHLISLKSPPMHHGLGNRGLILTIKSHNSLLLTTSLGA</sequence>
<dbReference type="Proteomes" id="UP001060215">
    <property type="component" value="Chromosome 15"/>
</dbReference>
<comment type="caution">
    <text evidence="1">The sequence shown here is derived from an EMBL/GenBank/DDBJ whole genome shotgun (WGS) entry which is preliminary data.</text>
</comment>
<gene>
    <name evidence="1" type="ORF">LOK49_LG14G00149</name>
</gene>
<protein>
    <submittedName>
        <fullName evidence="1">Uncharacterized protein</fullName>
    </submittedName>
</protein>
<reference evidence="1 2" key="1">
    <citation type="journal article" date="2022" name="Plant J.">
        <title>Chromosome-level genome of Camellia lanceoleosa provides a valuable resource for understanding genome evolution and self-incompatibility.</title>
        <authorList>
            <person name="Gong W."/>
            <person name="Xiao S."/>
            <person name="Wang L."/>
            <person name="Liao Z."/>
            <person name="Chang Y."/>
            <person name="Mo W."/>
            <person name="Hu G."/>
            <person name="Li W."/>
            <person name="Zhao G."/>
            <person name="Zhu H."/>
            <person name="Hu X."/>
            <person name="Ji K."/>
            <person name="Xiang X."/>
            <person name="Song Q."/>
            <person name="Yuan D."/>
            <person name="Jin S."/>
            <person name="Zhang L."/>
        </authorList>
    </citation>
    <scope>NUCLEOTIDE SEQUENCE [LARGE SCALE GENOMIC DNA]</scope>
    <source>
        <strain evidence="1">SQ_2022a</strain>
    </source>
</reference>